<proteinExistence type="predicted"/>
<dbReference type="PANTHER" id="PTHR42659:SF2">
    <property type="entry name" value="XANTHINE DEHYDROGENASE SUBUNIT C-RELATED"/>
    <property type="match status" value="1"/>
</dbReference>
<dbReference type="InterPro" id="IPR016169">
    <property type="entry name" value="FAD-bd_PCMH_sub2"/>
</dbReference>
<organism evidence="5">
    <name type="scientific">marine sediment metagenome</name>
    <dbReference type="NCBI Taxonomy" id="412755"/>
    <lineage>
        <taxon>unclassified sequences</taxon>
        <taxon>metagenomes</taxon>
        <taxon>ecological metagenomes</taxon>
    </lineage>
</organism>
<dbReference type="AlphaFoldDB" id="X1R0Y1"/>
<keyword evidence="2" id="KW-0274">FAD</keyword>
<keyword evidence="1" id="KW-0285">Flavoprotein</keyword>
<dbReference type="GO" id="GO:0016491">
    <property type="term" value="F:oxidoreductase activity"/>
    <property type="evidence" value="ECO:0007669"/>
    <property type="project" value="UniProtKB-KW"/>
</dbReference>
<dbReference type="SUPFAM" id="SSF56176">
    <property type="entry name" value="FAD-binding/transporter-associated domain-like"/>
    <property type="match status" value="1"/>
</dbReference>
<feature type="domain" description="FAD-binding PCMH-type" evidence="4">
    <location>
        <begin position="1"/>
        <end position="175"/>
    </location>
</feature>
<dbReference type="EMBL" id="BARV01035973">
    <property type="protein sequence ID" value="GAI49199.1"/>
    <property type="molecule type" value="Genomic_DNA"/>
</dbReference>
<reference evidence="5" key="1">
    <citation type="journal article" date="2014" name="Front. Microbiol.">
        <title>High frequency of phylogenetically diverse reductive dehalogenase-homologous genes in deep subseafloor sedimentary metagenomes.</title>
        <authorList>
            <person name="Kawai M."/>
            <person name="Futagami T."/>
            <person name="Toyoda A."/>
            <person name="Takaki Y."/>
            <person name="Nishi S."/>
            <person name="Hori S."/>
            <person name="Arai W."/>
            <person name="Tsubouchi T."/>
            <person name="Morono Y."/>
            <person name="Uchiyama I."/>
            <person name="Ito T."/>
            <person name="Fujiyama A."/>
            <person name="Inagaki F."/>
            <person name="Takami H."/>
        </authorList>
    </citation>
    <scope>NUCLEOTIDE SEQUENCE</scope>
    <source>
        <strain evidence="5">Expedition CK06-06</strain>
    </source>
</reference>
<keyword evidence="3" id="KW-0560">Oxidoreductase</keyword>
<comment type="caution">
    <text evidence="5">The sequence shown here is derived from an EMBL/GenBank/DDBJ whole genome shotgun (WGS) entry which is preliminary data.</text>
</comment>
<dbReference type="PROSITE" id="PS51387">
    <property type="entry name" value="FAD_PCMH"/>
    <property type="match status" value="1"/>
</dbReference>
<sequence length="179" mass="19810">MNQFKYISPENKEKTLKILEEEGVNACIVAGSTNVLPDIKVKKLSPKILLDITAIEELRGIDKKKDEICIRPLTTIAELINSELILKEGKILIQAAEQFADPLVRNNATIGGNLITASPGADMAVPLLTLDALIKIESVRQKREVKLKDFFLEPGKTVLQDDEMIVGIEFEQSDINKNG</sequence>
<name>X1R0Y1_9ZZZZ</name>
<dbReference type="Gene3D" id="3.30.43.10">
    <property type="entry name" value="Uridine Diphospho-n-acetylenolpyruvylglucosamine Reductase, domain 2"/>
    <property type="match status" value="1"/>
</dbReference>
<accession>X1R0Y1</accession>
<dbReference type="InterPro" id="IPR002346">
    <property type="entry name" value="Mopterin_DH_FAD-bd"/>
</dbReference>
<gene>
    <name evidence="5" type="ORF">S06H3_55992</name>
</gene>
<evidence type="ECO:0000259" key="4">
    <source>
        <dbReference type="PROSITE" id="PS51387"/>
    </source>
</evidence>
<dbReference type="InterPro" id="IPR016166">
    <property type="entry name" value="FAD-bd_PCMH"/>
</dbReference>
<dbReference type="PANTHER" id="PTHR42659">
    <property type="entry name" value="XANTHINE DEHYDROGENASE SUBUNIT C-RELATED"/>
    <property type="match status" value="1"/>
</dbReference>
<dbReference type="GO" id="GO:0071949">
    <property type="term" value="F:FAD binding"/>
    <property type="evidence" value="ECO:0007669"/>
    <property type="project" value="InterPro"/>
</dbReference>
<dbReference type="Gene3D" id="3.30.465.10">
    <property type="match status" value="1"/>
</dbReference>
<evidence type="ECO:0000313" key="5">
    <source>
        <dbReference type="EMBL" id="GAI49199.1"/>
    </source>
</evidence>
<evidence type="ECO:0000256" key="3">
    <source>
        <dbReference type="ARBA" id="ARBA00023002"/>
    </source>
</evidence>
<dbReference type="InterPro" id="IPR036318">
    <property type="entry name" value="FAD-bd_PCMH-like_sf"/>
</dbReference>
<dbReference type="Pfam" id="PF00941">
    <property type="entry name" value="FAD_binding_5"/>
    <property type="match status" value="1"/>
</dbReference>
<protein>
    <recommendedName>
        <fullName evidence="4">FAD-binding PCMH-type domain-containing protein</fullName>
    </recommendedName>
</protein>
<dbReference type="InterPro" id="IPR051312">
    <property type="entry name" value="Diverse_Substr_Oxidored"/>
</dbReference>
<feature type="non-terminal residue" evidence="5">
    <location>
        <position position="179"/>
    </location>
</feature>
<evidence type="ECO:0000256" key="2">
    <source>
        <dbReference type="ARBA" id="ARBA00022827"/>
    </source>
</evidence>
<evidence type="ECO:0000256" key="1">
    <source>
        <dbReference type="ARBA" id="ARBA00022630"/>
    </source>
</evidence>
<dbReference type="InterPro" id="IPR016167">
    <property type="entry name" value="FAD-bd_PCMH_sub1"/>
</dbReference>